<comment type="similarity">
    <text evidence="1">Belongs to the ROK (NagC/XylR) family.</text>
</comment>
<dbReference type="RefSeq" id="WP_008790163.1">
    <property type="nucleotide sequence ID" value="NZ_AKCB01000001.1"/>
</dbReference>
<keyword evidence="3" id="KW-1185">Reference proteome</keyword>
<dbReference type="AlphaFoldDB" id="E7GE87"/>
<dbReference type="STRING" id="100884.GCA_000269565_02465"/>
<accession>E7GE87</accession>
<dbReference type="InterPro" id="IPR043129">
    <property type="entry name" value="ATPase_NBD"/>
</dbReference>
<dbReference type="Proteomes" id="UP000003157">
    <property type="component" value="Unassembled WGS sequence"/>
</dbReference>
<dbReference type="Pfam" id="PF00480">
    <property type="entry name" value="ROK"/>
    <property type="match status" value="1"/>
</dbReference>
<organism evidence="2 3">
    <name type="scientific">Coprobacillus cateniformis</name>
    <dbReference type="NCBI Taxonomy" id="100884"/>
    <lineage>
        <taxon>Bacteria</taxon>
        <taxon>Bacillati</taxon>
        <taxon>Bacillota</taxon>
        <taxon>Erysipelotrichia</taxon>
        <taxon>Erysipelotrichales</taxon>
        <taxon>Coprobacillaceae</taxon>
        <taxon>Coprobacillus</taxon>
    </lineage>
</organism>
<evidence type="ECO:0000313" key="3">
    <source>
        <dbReference type="Proteomes" id="UP000003157"/>
    </source>
</evidence>
<sequence>MKVLTIDIGGTFIKYALINEVMDISNNGKVPTPVTSREDLIETIGKIYDEYKDVDGIAISMPGIIDSENGYCAMGGALKYNDDFYLRHTLYKRCPVPIHIENDAKCAAMAEAAVGSLKDVKDGFVLIFGTMIGGAMIKDHKLHKGKHFSAGEVSYITTSHNGLPTFENVWGNRCGTPYLCRLYADKKNIDVHDVDGIKVFHDINKGDEEAIQCLQQFTKEIAVQLFNIQTILDPEKIAIGGGISVQPVFLEYIKNNLKEMYASCPYDVPQAQVVTCKFFNDANLYGALQCFLLDEKEKALIV</sequence>
<dbReference type="Gene3D" id="3.30.420.40">
    <property type="match status" value="2"/>
</dbReference>
<dbReference type="EMBL" id="ADKX01000044">
    <property type="protein sequence ID" value="EFW03688.1"/>
    <property type="molecule type" value="Genomic_DNA"/>
</dbReference>
<evidence type="ECO:0000256" key="1">
    <source>
        <dbReference type="ARBA" id="ARBA00006479"/>
    </source>
</evidence>
<gene>
    <name evidence="2" type="ORF">HMPREF9488_03080</name>
</gene>
<proteinExistence type="inferred from homology"/>
<dbReference type="CDD" id="cd24152">
    <property type="entry name" value="ASKHA_NBD_ROK-like"/>
    <property type="match status" value="1"/>
</dbReference>
<comment type="caution">
    <text evidence="2">The sequence shown here is derived from an EMBL/GenBank/DDBJ whole genome shotgun (WGS) entry which is preliminary data.</text>
</comment>
<dbReference type="HOGENOM" id="CLU_036604_0_2_9"/>
<dbReference type="InterPro" id="IPR000600">
    <property type="entry name" value="ROK"/>
</dbReference>
<reference evidence="2 3" key="1">
    <citation type="submission" date="2010-12" db="EMBL/GenBank/DDBJ databases">
        <title>The Genome Sequence of Coprobacillus sp. strain 29_1.</title>
        <authorList>
            <consortium name="The Broad Institute Genome Sequencing Platform"/>
            <person name="Earl A."/>
            <person name="Ward D."/>
            <person name="Feldgarden M."/>
            <person name="Gevers D."/>
            <person name="Daigneault M."/>
            <person name="Sibley C.D."/>
            <person name="White A."/>
            <person name="Strauss J."/>
            <person name="Allen-Vercoe E."/>
            <person name="Young S.K."/>
            <person name="Zeng Q."/>
            <person name="Gargeya S."/>
            <person name="Fitzgerald M."/>
            <person name="Haas B."/>
            <person name="Abouelleil A."/>
            <person name="Alvarado L."/>
            <person name="Arachchi H.M."/>
            <person name="Berlin A."/>
            <person name="Brown A."/>
            <person name="Chapman S.B."/>
            <person name="Chen Z."/>
            <person name="Dunbar C."/>
            <person name="Freedman E."/>
            <person name="Gearin G."/>
            <person name="Gellesch M."/>
            <person name="Goldberg J."/>
            <person name="Griggs A."/>
            <person name="Gujja S."/>
            <person name="Heilman E."/>
            <person name="Heiman D."/>
            <person name="Howarth C."/>
            <person name="Larson L."/>
            <person name="Lui A."/>
            <person name="MacDonald P.J.P."/>
            <person name="Mehta T."/>
            <person name="Montmayeur A."/>
            <person name="Murphy C."/>
            <person name="Neiman D."/>
            <person name="Pearson M."/>
            <person name="Priest M."/>
            <person name="Roberts A."/>
            <person name="Saif S."/>
            <person name="Shea T."/>
            <person name="Shenoy N."/>
            <person name="Sisk P."/>
            <person name="Stolte C."/>
            <person name="Sykes S."/>
            <person name="White J."/>
            <person name="Yandava C."/>
            <person name="Nusbaum C."/>
            <person name="Birren B."/>
        </authorList>
    </citation>
    <scope>NUCLEOTIDE SEQUENCE [LARGE SCALE GENOMIC DNA]</scope>
    <source>
        <strain evidence="2 3">29_1</strain>
    </source>
</reference>
<dbReference type="SUPFAM" id="SSF53067">
    <property type="entry name" value="Actin-like ATPase domain"/>
    <property type="match status" value="1"/>
</dbReference>
<evidence type="ECO:0008006" key="4">
    <source>
        <dbReference type="Google" id="ProtNLM"/>
    </source>
</evidence>
<dbReference type="OrthoDB" id="9795247at2"/>
<dbReference type="PANTHER" id="PTHR18964:SF170">
    <property type="entry name" value="SUGAR KINASE"/>
    <property type="match status" value="1"/>
</dbReference>
<dbReference type="eggNOG" id="COG1940">
    <property type="taxonomic scope" value="Bacteria"/>
</dbReference>
<evidence type="ECO:0000313" key="2">
    <source>
        <dbReference type="EMBL" id="EFW03688.1"/>
    </source>
</evidence>
<name>E7GE87_9FIRM</name>
<dbReference type="PANTHER" id="PTHR18964">
    <property type="entry name" value="ROK (REPRESSOR, ORF, KINASE) FAMILY"/>
    <property type="match status" value="1"/>
</dbReference>
<dbReference type="GeneID" id="78230281"/>
<protein>
    <recommendedName>
        <fullName evidence="4">ROK family protein</fullName>
    </recommendedName>
</protein>